<organism evidence="3 4">
    <name type="scientific">Thiorhodococcus mannitoliphagus</name>
    <dbReference type="NCBI Taxonomy" id="329406"/>
    <lineage>
        <taxon>Bacteria</taxon>
        <taxon>Pseudomonadati</taxon>
        <taxon>Pseudomonadota</taxon>
        <taxon>Gammaproteobacteria</taxon>
        <taxon>Chromatiales</taxon>
        <taxon>Chromatiaceae</taxon>
        <taxon>Thiorhodococcus</taxon>
    </lineage>
</organism>
<dbReference type="AlphaFoldDB" id="A0A6P1DTA5"/>
<dbReference type="Proteomes" id="UP000471640">
    <property type="component" value="Unassembled WGS sequence"/>
</dbReference>
<keyword evidence="4" id="KW-1185">Reference proteome</keyword>
<protein>
    <submittedName>
        <fullName evidence="3">Uncharacterized protein</fullName>
    </submittedName>
</protein>
<comment type="caution">
    <text evidence="3">The sequence shown here is derived from an EMBL/GenBank/DDBJ whole genome shotgun (WGS) entry which is preliminary data.</text>
</comment>
<sequence length="125" mass="13602">MRSDQACLALITGLLVGSPALADETPVDIQTDLEGDYFIVEQSGTANRPILVAKRAAPGYDHFIKREFDCDARRVRYLAEGDSLQSMTEAEPEPEMEPISAGSISDQLSKYVCPEAKPESQPAAE</sequence>
<proteinExistence type="predicted"/>
<feature type="region of interest" description="Disordered" evidence="1">
    <location>
        <begin position="81"/>
        <end position="125"/>
    </location>
</feature>
<evidence type="ECO:0000256" key="2">
    <source>
        <dbReference type="SAM" id="SignalP"/>
    </source>
</evidence>
<name>A0A6P1DTA5_9GAMM</name>
<evidence type="ECO:0000313" key="3">
    <source>
        <dbReference type="EMBL" id="NEX18945.1"/>
    </source>
</evidence>
<reference evidence="4" key="1">
    <citation type="journal article" date="2020" name="Microbiol. Resour. Announc.">
        <title>Draft Genome Sequences of Thiorhodococcus mannitoliphagus and Thiorhodococcus minor, Purple Sulfur Photosynthetic Bacteria in the Gammaproteobacterial Family Chromatiaceae.</title>
        <authorList>
            <person name="Aviles F.A."/>
            <person name="Meyer T.E."/>
            <person name="Kyndt J.A."/>
        </authorList>
    </citation>
    <scope>NUCLEOTIDE SEQUENCE [LARGE SCALE GENOMIC DNA]</scope>
    <source>
        <strain evidence="4">DSM 18266</strain>
    </source>
</reference>
<dbReference type="EMBL" id="JAAIJR010000003">
    <property type="protein sequence ID" value="NEX18945.1"/>
    <property type="molecule type" value="Genomic_DNA"/>
</dbReference>
<dbReference type="RefSeq" id="WP_164651830.1">
    <property type="nucleotide sequence ID" value="NZ_JAAIJR010000003.1"/>
</dbReference>
<gene>
    <name evidence="3" type="ORF">G3480_01205</name>
</gene>
<reference evidence="3 4" key="2">
    <citation type="submission" date="2020-02" db="EMBL/GenBank/DDBJ databases">
        <title>Genome sequences of Thiorhodococcus mannitoliphagus and Thiorhodococcus minor, purple sulfur photosynthetic bacteria in the gammaproteobacterial family, Chromatiaceae.</title>
        <authorList>
            <person name="Aviles F.A."/>
            <person name="Meyer T.E."/>
            <person name="Kyndt J.A."/>
        </authorList>
    </citation>
    <scope>NUCLEOTIDE SEQUENCE [LARGE SCALE GENOMIC DNA]</scope>
    <source>
        <strain evidence="3 4">DSM 18266</strain>
    </source>
</reference>
<accession>A0A6P1DTA5</accession>
<evidence type="ECO:0000256" key="1">
    <source>
        <dbReference type="SAM" id="MobiDB-lite"/>
    </source>
</evidence>
<keyword evidence="2" id="KW-0732">Signal</keyword>
<feature type="signal peptide" evidence="2">
    <location>
        <begin position="1"/>
        <end position="22"/>
    </location>
</feature>
<feature type="chain" id="PRO_5027038574" evidence="2">
    <location>
        <begin position="23"/>
        <end position="125"/>
    </location>
</feature>
<evidence type="ECO:0000313" key="4">
    <source>
        <dbReference type="Proteomes" id="UP000471640"/>
    </source>
</evidence>